<evidence type="ECO:0000313" key="1">
    <source>
        <dbReference type="EMBL" id="MBO8407511.1"/>
    </source>
</evidence>
<gene>
    <name evidence="1" type="ORF">IAC77_03590</name>
</gene>
<evidence type="ECO:0000313" key="2">
    <source>
        <dbReference type="Proteomes" id="UP000721442"/>
    </source>
</evidence>
<reference evidence="1" key="1">
    <citation type="submission" date="2020-10" db="EMBL/GenBank/DDBJ databases">
        <authorList>
            <person name="Gilroy R."/>
        </authorList>
    </citation>
    <scope>NUCLEOTIDE SEQUENCE</scope>
    <source>
        <strain evidence="1">B1-16210</strain>
    </source>
</reference>
<dbReference type="AlphaFoldDB" id="A0A940DE67"/>
<protein>
    <submittedName>
        <fullName evidence="1">Uncharacterized protein</fullName>
    </submittedName>
</protein>
<dbReference type="EMBL" id="JADINE010000044">
    <property type="protein sequence ID" value="MBO8407511.1"/>
    <property type="molecule type" value="Genomic_DNA"/>
</dbReference>
<name>A0A940DE67_9PROT</name>
<reference evidence="1" key="2">
    <citation type="journal article" date="2021" name="PeerJ">
        <title>Extensive microbial diversity within the chicken gut microbiome revealed by metagenomics and culture.</title>
        <authorList>
            <person name="Gilroy R."/>
            <person name="Ravi A."/>
            <person name="Getino M."/>
            <person name="Pursley I."/>
            <person name="Horton D.L."/>
            <person name="Alikhan N.F."/>
            <person name="Baker D."/>
            <person name="Gharbi K."/>
            <person name="Hall N."/>
            <person name="Watson M."/>
            <person name="Adriaenssens E.M."/>
            <person name="Foster-Nyarko E."/>
            <person name="Jarju S."/>
            <person name="Secka A."/>
            <person name="Antonio M."/>
            <person name="Oren A."/>
            <person name="Chaudhuri R.R."/>
            <person name="La Ragione R."/>
            <person name="Hildebrand F."/>
            <person name="Pallen M.J."/>
        </authorList>
    </citation>
    <scope>NUCLEOTIDE SEQUENCE</scope>
    <source>
        <strain evidence="1">B1-16210</strain>
    </source>
</reference>
<comment type="caution">
    <text evidence="1">The sequence shown here is derived from an EMBL/GenBank/DDBJ whole genome shotgun (WGS) entry which is preliminary data.</text>
</comment>
<accession>A0A940DE67</accession>
<sequence length="159" mass="18675">MINKNPLAQYTTATEKHNLYTQSCATNTVAYKSDESRIPLRDVPEHNVEFIGGLWRVQDDFKYKITKIRDRQMILGQRIQHAEKTFFEYYQAALLAYNCYGPLAPRFDMVVAKYKTDRGTYWSYGHTIAEARAFMGIRLYDEYKDLIHSIACKKQLQKN</sequence>
<proteinExistence type="predicted"/>
<organism evidence="1 2">
    <name type="scientific">Candidatus Enterousia excrementavium</name>
    <dbReference type="NCBI Taxonomy" id="2840789"/>
    <lineage>
        <taxon>Bacteria</taxon>
        <taxon>Pseudomonadati</taxon>
        <taxon>Pseudomonadota</taxon>
        <taxon>Alphaproteobacteria</taxon>
        <taxon>Candidatus Enterousia</taxon>
    </lineage>
</organism>
<dbReference type="Proteomes" id="UP000721442">
    <property type="component" value="Unassembled WGS sequence"/>
</dbReference>